<dbReference type="EMBL" id="LVZM01021469">
    <property type="protein sequence ID" value="OUC41358.1"/>
    <property type="molecule type" value="Genomic_DNA"/>
</dbReference>
<evidence type="ECO:0008006" key="3">
    <source>
        <dbReference type="Google" id="ProtNLM"/>
    </source>
</evidence>
<name>A0A1Y3EDY4_9BILA</name>
<gene>
    <name evidence="1" type="ORF">D917_00419</name>
</gene>
<proteinExistence type="predicted"/>
<dbReference type="Proteomes" id="UP000243006">
    <property type="component" value="Unassembled WGS sequence"/>
</dbReference>
<dbReference type="AlphaFoldDB" id="A0A1Y3EDY4"/>
<dbReference type="CDD" id="cd09272">
    <property type="entry name" value="RNase_HI_RT_Ty1"/>
    <property type="match status" value="1"/>
</dbReference>
<accession>A0A1Y3EDY4</accession>
<comment type="caution">
    <text evidence="1">The sequence shown here is derived from an EMBL/GenBank/DDBJ whole genome shotgun (WGS) entry which is preliminary data.</text>
</comment>
<reference evidence="1 2" key="1">
    <citation type="submission" date="2015-04" db="EMBL/GenBank/DDBJ databases">
        <title>Draft genome of the roundworm Trichinella nativa.</title>
        <authorList>
            <person name="Mitreva M."/>
        </authorList>
    </citation>
    <scope>NUCLEOTIDE SEQUENCE [LARGE SCALE GENOMIC DNA]</scope>
    <source>
        <strain evidence="1 2">ISS45</strain>
    </source>
</reference>
<evidence type="ECO:0000313" key="1">
    <source>
        <dbReference type="EMBL" id="OUC41358.1"/>
    </source>
</evidence>
<sequence length="103" mass="11229">MALSQAAQESAWLRSLQSELEKETSKPTQLCDNSGAVSISIGQSSSARTRNIDIRHHFIKEKIQESEIEMRQIPSADNAVDMFTMAMTPSSPAACVKLTGMAT</sequence>
<protein>
    <recommendedName>
        <fullName evidence="3">Copia protein</fullName>
    </recommendedName>
</protein>
<organism evidence="1 2">
    <name type="scientific">Trichinella nativa</name>
    <dbReference type="NCBI Taxonomy" id="6335"/>
    <lineage>
        <taxon>Eukaryota</taxon>
        <taxon>Metazoa</taxon>
        <taxon>Ecdysozoa</taxon>
        <taxon>Nematoda</taxon>
        <taxon>Enoplea</taxon>
        <taxon>Dorylaimia</taxon>
        <taxon>Trichinellida</taxon>
        <taxon>Trichinellidae</taxon>
        <taxon>Trichinella</taxon>
    </lineage>
</organism>
<evidence type="ECO:0000313" key="2">
    <source>
        <dbReference type="Proteomes" id="UP000243006"/>
    </source>
</evidence>